<evidence type="ECO:0000256" key="1">
    <source>
        <dbReference type="SAM" id="SignalP"/>
    </source>
</evidence>
<evidence type="ECO:0000313" key="2">
    <source>
        <dbReference type="EMBL" id="KTC94857.1"/>
    </source>
</evidence>
<proteinExistence type="predicted"/>
<dbReference type="Proteomes" id="UP000251942">
    <property type="component" value="Unassembled WGS sequence"/>
</dbReference>
<feature type="chain" id="PRO_5036002994" evidence="1">
    <location>
        <begin position="20"/>
        <end position="279"/>
    </location>
</feature>
<dbReference type="NCBIfam" id="TIGR03759">
    <property type="entry name" value="conj_TIGR03759"/>
    <property type="match status" value="1"/>
</dbReference>
<feature type="signal peptide" evidence="1">
    <location>
        <begin position="1"/>
        <end position="19"/>
    </location>
</feature>
<accession>A0A0W0TH15</accession>
<dbReference type="PATRIC" id="fig|453.4.peg.2765"/>
<evidence type="ECO:0000313" key="4">
    <source>
        <dbReference type="Proteomes" id="UP000054698"/>
    </source>
</evidence>
<protein>
    <submittedName>
        <fullName evidence="2">Bile acid beta-glucosidase</fullName>
    </submittedName>
</protein>
<gene>
    <name evidence="2" type="ORF">Lfee_2521</name>
    <name evidence="3" type="ORF">NCTC12022_02816</name>
</gene>
<evidence type="ECO:0000313" key="5">
    <source>
        <dbReference type="Proteomes" id="UP000251942"/>
    </source>
</evidence>
<name>A0A0W0TH15_9GAMM</name>
<keyword evidence="1" id="KW-0732">Signal</keyword>
<reference evidence="2 4" key="1">
    <citation type="submission" date="2015-11" db="EMBL/GenBank/DDBJ databases">
        <title>Genomic analysis of 38 Legionella species identifies large and diverse effector repertoires.</title>
        <authorList>
            <person name="Burstein D."/>
            <person name="Amaro F."/>
            <person name="Zusman T."/>
            <person name="Lifshitz Z."/>
            <person name="Cohen O."/>
            <person name="Gilbert J.A."/>
            <person name="Pupko T."/>
            <person name="Shuman H.A."/>
            <person name="Segal G."/>
        </authorList>
    </citation>
    <scope>NUCLEOTIDE SEQUENCE [LARGE SCALE GENOMIC DNA]</scope>
    <source>
        <strain evidence="2 4">WO-44C</strain>
    </source>
</reference>
<organism evidence="2 4">
    <name type="scientific">Legionella feeleii</name>
    <dbReference type="NCBI Taxonomy" id="453"/>
    <lineage>
        <taxon>Bacteria</taxon>
        <taxon>Pseudomonadati</taxon>
        <taxon>Pseudomonadota</taxon>
        <taxon>Gammaproteobacteria</taxon>
        <taxon>Legionellales</taxon>
        <taxon>Legionellaceae</taxon>
        <taxon>Legionella</taxon>
    </lineage>
</organism>
<dbReference type="AlphaFoldDB" id="A0A0W0TH15"/>
<dbReference type="InterPro" id="IPR022293">
    <property type="entry name" value="Integrating-conj_element"/>
</dbReference>
<evidence type="ECO:0000313" key="3">
    <source>
        <dbReference type="EMBL" id="SPX62059.1"/>
    </source>
</evidence>
<dbReference type="RefSeq" id="WP_058447373.1">
    <property type="nucleotide sequence ID" value="NZ_CAAAHT010000033.1"/>
</dbReference>
<sequence length="279" mass="30554">MPNRLPALMLCLLCSPCFAQLTIPGLTGGEIQALALRDKTLAKTGLGVNEDELAAAENSRSLALTEAERHEALVWGLGEEEEKRYLALMQSRSGLYYKGLNLSPVDILGINARDEAERAHFADLAARQEAQKVAKNIAWNNAFYKAYNQLFAHVPVVGDFDPSPYSPTAYKPIRLHEGDTLFLFIKPEDAIKTVLLTLIDAMNASANTRLHLMLMSMDDSAIQAWANQHQIPRELVSDGRLTLNHGELSFGALSTPNKTTPLLLLARNGASSVVDLGVF</sequence>
<dbReference type="Proteomes" id="UP000054698">
    <property type="component" value="Unassembled WGS sequence"/>
</dbReference>
<dbReference type="EMBL" id="UASS01000032">
    <property type="protein sequence ID" value="SPX62059.1"/>
    <property type="molecule type" value="Genomic_DNA"/>
</dbReference>
<dbReference type="EMBL" id="LNYB01000085">
    <property type="protein sequence ID" value="KTC94857.1"/>
    <property type="molecule type" value="Genomic_DNA"/>
</dbReference>
<keyword evidence="4" id="KW-1185">Reference proteome</keyword>
<dbReference type="STRING" id="453.Lfee_2521"/>
<reference evidence="3 5" key="2">
    <citation type="submission" date="2018-06" db="EMBL/GenBank/DDBJ databases">
        <authorList>
            <consortium name="Pathogen Informatics"/>
            <person name="Doyle S."/>
        </authorList>
    </citation>
    <scope>NUCLEOTIDE SEQUENCE [LARGE SCALE GENOMIC DNA]</scope>
    <source>
        <strain evidence="3 5">NCTC12022</strain>
    </source>
</reference>